<gene>
    <name evidence="1" type="ORF">NKW50_08250</name>
</gene>
<accession>A0ABT1F054</accession>
<organism evidence="1 2">
    <name type="scientific">Acetobacter lambici</name>
    <dbReference type="NCBI Taxonomy" id="1332824"/>
    <lineage>
        <taxon>Bacteria</taxon>
        <taxon>Pseudomonadati</taxon>
        <taxon>Pseudomonadota</taxon>
        <taxon>Alphaproteobacteria</taxon>
        <taxon>Acetobacterales</taxon>
        <taxon>Acetobacteraceae</taxon>
        <taxon>Acetobacter</taxon>
    </lineage>
</organism>
<evidence type="ECO:0000313" key="1">
    <source>
        <dbReference type="EMBL" id="MCP1258582.1"/>
    </source>
</evidence>
<dbReference type="EMBL" id="JAMYZZ010000011">
    <property type="protein sequence ID" value="MCP1258582.1"/>
    <property type="molecule type" value="Genomic_DNA"/>
</dbReference>
<sequence length="356" mass="36085">MDRLIQYPAQIPLVEDMLNAQRNAMVGIGHLAGAAFGANTVAAAGFSCTPGEGLALTLAPGALLAPGVVDASAYGTLAAVSSALVRQFISRDPVTLAVPAAGATYIVHVSPQTVDTDDTVLPFYNAADPSVTYAGENNSGLSAPTVRRDEAVLDIGAVVPDGAYPLWQVAVPAGATAITADMIAIASGAPFYPSLSAVAPRIVAPFNAQLAAALGGYPLNAVVADPATPGAFWVSTADANVSTPGADGATWQSLFNGYATQTWANGQFLQLALATLQSVTGPVAFGGQTTVPDVALFNGKDALNAETAEGRYVRSIAVSGQARIADLVQDADGRTLSNGAVLANLADIPIPLDQKI</sequence>
<keyword evidence="2" id="KW-1185">Reference proteome</keyword>
<proteinExistence type="predicted"/>
<name>A0ABT1F054_9PROT</name>
<comment type="caution">
    <text evidence="1">The sequence shown here is derived from an EMBL/GenBank/DDBJ whole genome shotgun (WGS) entry which is preliminary data.</text>
</comment>
<feature type="non-terminal residue" evidence="1">
    <location>
        <position position="356"/>
    </location>
</feature>
<evidence type="ECO:0000313" key="2">
    <source>
        <dbReference type="Proteomes" id="UP001523528"/>
    </source>
</evidence>
<dbReference type="Proteomes" id="UP001523528">
    <property type="component" value="Unassembled WGS sequence"/>
</dbReference>
<protein>
    <submittedName>
        <fullName evidence="1">Uncharacterized protein</fullName>
    </submittedName>
</protein>
<reference evidence="1 2" key="1">
    <citation type="submission" date="2022-06" db="EMBL/GenBank/DDBJ databases">
        <title>Acetobacer genomes from food samples.</title>
        <authorList>
            <person name="Sombolestani A."/>
        </authorList>
    </citation>
    <scope>NUCLEOTIDE SEQUENCE [LARGE SCALE GENOMIC DNA]</scope>
    <source>
        <strain evidence="1 2">R-83285</strain>
    </source>
</reference>